<dbReference type="Pfam" id="PF00246">
    <property type="entry name" value="Peptidase_M14"/>
    <property type="match status" value="1"/>
</dbReference>
<comment type="caution">
    <text evidence="3">The sequence shown here is derived from an EMBL/GenBank/DDBJ whole genome shotgun (WGS) entry which is preliminary data.</text>
</comment>
<dbReference type="Gene3D" id="3.40.630.10">
    <property type="entry name" value="Zn peptidases"/>
    <property type="match status" value="1"/>
</dbReference>
<dbReference type="EMBL" id="MFIV01000069">
    <property type="protein sequence ID" value="OGF98657.1"/>
    <property type="molecule type" value="Genomic_DNA"/>
</dbReference>
<feature type="domain" description="Peptidase M14" evidence="2">
    <location>
        <begin position="80"/>
        <end position="162"/>
    </location>
</feature>
<evidence type="ECO:0000313" key="4">
    <source>
        <dbReference type="Proteomes" id="UP000176992"/>
    </source>
</evidence>
<keyword evidence="1" id="KW-0732">Signal</keyword>
<dbReference type="GO" id="GO:0004181">
    <property type="term" value="F:metallocarboxypeptidase activity"/>
    <property type="evidence" value="ECO:0007669"/>
    <property type="project" value="InterPro"/>
</dbReference>
<dbReference type="SUPFAM" id="SSF53187">
    <property type="entry name" value="Zn-dependent exopeptidases"/>
    <property type="match status" value="1"/>
</dbReference>
<evidence type="ECO:0000256" key="1">
    <source>
        <dbReference type="SAM" id="SignalP"/>
    </source>
</evidence>
<dbReference type="GO" id="GO:0006508">
    <property type="term" value="P:proteolysis"/>
    <property type="evidence" value="ECO:0007669"/>
    <property type="project" value="InterPro"/>
</dbReference>
<gene>
    <name evidence="3" type="ORF">A2Z86_04155</name>
</gene>
<feature type="signal peptide" evidence="1">
    <location>
        <begin position="1"/>
        <end position="22"/>
    </location>
</feature>
<proteinExistence type="predicted"/>
<dbReference type="AlphaFoldDB" id="A0A1F5YEP0"/>
<evidence type="ECO:0000313" key="3">
    <source>
        <dbReference type="EMBL" id="OGF98657.1"/>
    </source>
</evidence>
<dbReference type="InterPro" id="IPR000834">
    <property type="entry name" value="Peptidase_M14"/>
</dbReference>
<sequence length="374" mass="41638">MLRHILVIISSFCSFPAAIIFAAEVPDFYKSTVEDVDAVLKTVTKGQVRVEAVTPGGRRVYSVSYGERDPYTRTANFQSAALSQHPEAFARRAESAKPVLLVLAGVHGQELETVMGALNLIQVLETGKDFRGKVWPELAEKAAHYRVVILPCCNPDGRARVPKKSFVGLPADTMTWYGQGTRADGSMFQWPWVKEYHPMVGKIGFLGGYFNDQGVNIQCDDLFFPMTEETRAILRLAKLEATDCAVNVHSHEQLGEFLIAAWVPEAMKQRNYEIAQRYLAVMKKEGVPPCNFSRTVEEAKAEWAMDLTDALYQVSGALSMTFEGPHGVQGPDYEIGYEGILDTHLIMYRELLRIGLEPGGFRGKAGVPRGNWKE</sequence>
<organism evidence="3 4">
    <name type="scientific">Candidatus Glassbacteria bacterium GWA2_58_10</name>
    <dbReference type="NCBI Taxonomy" id="1817865"/>
    <lineage>
        <taxon>Bacteria</taxon>
        <taxon>Candidatus Glassiibacteriota</taxon>
    </lineage>
</organism>
<dbReference type="GO" id="GO:0008270">
    <property type="term" value="F:zinc ion binding"/>
    <property type="evidence" value="ECO:0007669"/>
    <property type="project" value="InterPro"/>
</dbReference>
<protein>
    <recommendedName>
        <fullName evidence="2">Peptidase M14 domain-containing protein</fullName>
    </recommendedName>
</protein>
<evidence type="ECO:0000259" key="2">
    <source>
        <dbReference type="Pfam" id="PF00246"/>
    </source>
</evidence>
<feature type="chain" id="PRO_5009522410" description="Peptidase M14 domain-containing protein" evidence="1">
    <location>
        <begin position="23"/>
        <end position="374"/>
    </location>
</feature>
<name>A0A1F5YEP0_9BACT</name>
<accession>A0A1F5YEP0</accession>
<dbReference type="Proteomes" id="UP000176992">
    <property type="component" value="Unassembled WGS sequence"/>
</dbReference>
<reference evidence="3 4" key="1">
    <citation type="journal article" date="2016" name="Nat. Commun.">
        <title>Thousands of microbial genomes shed light on interconnected biogeochemical processes in an aquifer system.</title>
        <authorList>
            <person name="Anantharaman K."/>
            <person name="Brown C.T."/>
            <person name="Hug L.A."/>
            <person name="Sharon I."/>
            <person name="Castelle C.J."/>
            <person name="Probst A.J."/>
            <person name="Thomas B.C."/>
            <person name="Singh A."/>
            <person name="Wilkins M.J."/>
            <person name="Karaoz U."/>
            <person name="Brodie E.L."/>
            <person name="Williams K.H."/>
            <person name="Hubbard S.S."/>
            <person name="Banfield J.F."/>
        </authorList>
    </citation>
    <scope>NUCLEOTIDE SEQUENCE [LARGE SCALE GENOMIC DNA]</scope>
</reference>